<dbReference type="EMBL" id="BMAT01007932">
    <property type="protein sequence ID" value="GFR74556.1"/>
    <property type="molecule type" value="Genomic_DNA"/>
</dbReference>
<evidence type="ECO:0000313" key="3">
    <source>
        <dbReference type="Proteomes" id="UP000762676"/>
    </source>
</evidence>
<evidence type="ECO:0000313" key="2">
    <source>
        <dbReference type="EMBL" id="GFR74556.1"/>
    </source>
</evidence>
<sequence length="58" mass="5981">EVLSAPTNSSIKSGESKSSGDPRTSSIKSGERISGSGWRQFVPTVDLGGIENELVTSG</sequence>
<evidence type="ECO:0000256" key="1">
    <source>
        <dbReference type="SAM" id="MobiDB-lite"/>
    </source>
</evidence>
<dbReference type="AlphaFoldDB" id="A0AAV4FQB7"/>
<protein>
    <submittedName>
        <fullName evidence="2">Uncharacterized protein</fullName>
    </submittedName>
</protein>
<name>A0AAV4FQB7_9GAST</name>
<feature type="non-terminal residue" evidence="2">
    <location>
        <position position="1"/>
    </location>
</feature>
<dbReference type="Proteomes" id="UP000762676">
    <property type="component" value="Unassembled WGS sequence"/>
</dbReference>
<comment type="caution">
    <text evidence="2">The sequence shown here is derived from an EMBL/GenBank/DDBJ whole genome shotgun (WGS) entry which is preliminary data.</text>
</comment>
<feature type="region of interest" description="Disordered" evidence="1">
    <location>
        <begin position="1"/>
        <end position="42"/>
    </location>
</feature>
<keyword evidence="3" id="KW-1185">Reference proteome</keyword>
<organism evidence="2 3">
    <name type="scientific">Elysia marginata</name>
    <dbReference type="NCBI Taxonomy" id="1093978"/>
    <lineage>
        <taxon>Eukaryota</taxon>
        <taxon>Metazoa</taxon>
        <taxon>Spiralia</taxon>
        <taxon>Lophotrochozoa</taxon>
        <taxon>Mollusca</taxon>
        <taxon>Gastropoda</taxon>
        <taxon>Heterobranchia</taxon>
        <taxon>Euthyneura</taxon>
        <taxon>Panpulmonata</taxon>
        <taxon>Sacoglossa</taxon>
        <taxon>Placobranchoidea</taxon>
        <taxon>Plakobranchidae</taxon>
        <taxon>Elysia</taxon>
    </lineage>
</organism>
<proteinExistence type="predicted"/>
<reference evidence="2 3" key="1">
    <citation type="journal article" date="2021" name="Elife">
        <title>Chloroplast acquisition without the gene transfer in kleptoplastic sea slugs, Plakobranchus ocellatus.</title>
        <authorList>
            <person name="Maeda T."/>
            <person name="Takahashi S."/>
            <person name="Yoshida T."/>
            <person name="Shimamura S."/>
            <person name="Takaki Y."/>
            <person name="Nagai Y."/>
            <person name="Toyoda A."/>
            <person name="Suzuki Y."/>
            <person name="Arimoto A."/>
            <person name="Ishii H."/>
            <person name="Satoh N."/>
            <person name="Nishiyama T."/>
            <person name="Hasebe M."/>
            <person name="Maruyama T."/>
            <person name="Minagawa J."/>
            <person name="Obokata J."/>
            <person name="Shigenobu S."/>
        </authorList>
    </citation>
    <scope>NUCLEOTIDE SEQUENCE [LARGE SCALE GENOMIC DNA]</scope>
</reference>
<accession>A0AAV4FQB7</accession>
<gene>
    <name evidence="2" type="ORF">ElyMa_003896200</name>
</gene>